<organism evidence="1">
    <name type="scientific">Salmonella enterica subsp. enterica serovar Typhi str. CT18</name>
    <dbReference type="NCBI Taxonomy" id="220341"/>
    <lineage>
        <taxon>Bacteria</taxon>
        <taxon>Pseudomonadati</taxon>
        <taxon>Pseudomonadota</taxon>
        <taxon>Gammaproteobacteria</taxon>
        <taxon>Enterobacterales</taxon>
        <taxon>Enterobacteriaceae</taxon>
        <taxon>Salmonella</taxon>
    </lineage>
</organism>
<accession>A0A716T1U5</accession>
<comment type="caution">
    <text evidence="1">The sequence shown here is derived from an EMBL/GenBank/DDBJ whole genome shotgun (WGS) entry which is preliminary data.</text>
</comment>
<gene>
    <name evidence="1" type="ORF">G1V04_18110</name>
</gene>
<dbReference type="AlphaFoldDB" id="A0A716T1U5"/>
<reference evidence="1" key="2">
    <citation type="submission" date="2019-01" db="EMBL/GenBank/DDBJ databases">
        <authorList>
            <consortium name="NCBI Pathogen Detection Project"/>
        </authorList>
    </citation>
    <scope>NUCLEOTIDE SEQUENCE</scope>
    <source>
        <strain evidence="1">CT18</strain>
    </source>
</reference>
<reference evidence="1" key="1">
    <citation type="journal article" date="2018" name="Genome Biol.">
        <title>SKESA: strategic k-mer extension for scrupulous assemblies.</title>
        <authorList>
            <person name="Souvorov A."/>
            <person name="Agarwala R."/>
            <person name="Lipman D.J."/>
        </authorList>
    </citation>
    <scope>NUCLEOTIDE SEQUENCE</scope>
    <source>
        <strain evidence="1">CT18</strain>
    </source>
</reference>
<dbReference type="EMBL" id="DAAPDQ010000018">
    <property type="protein sequence ID" value="HAD5564165.1"/>
    <property type="molecule type" value="Genomic_DNA"/>
</dbReference>
<evidence type="ECO:0000313" key="1">
    <source>
        <dbReference type="EMBL" id="HAD5564165.1"/>
    </source>
</evidence>
<proteinExistence type="predicted"/>
<keyword evidence="1" id="KW-0808">Transferase</keyword>
<sequence length="130" mass="14261">MMALKYPTLSLSAETVKPSPGLFCVEAQGAASLTEENHAELMTLLGHIRQRLTAPVRMTCHPHRVGFSNSVALHLEGASGGQVDILLTVSGQSGWPAESDYAHPRWYLTVQDTVDAFYLVLWLNEKLQKG</sequence>
<protein>
    <submittedName>
        <fullName evidence="1">Acetyltransferase</fullName>
    </submittedName>
</protein>
<name>A0A716T1U5_SALTI</name>
<dbReference type="GO" id="GO:0016740">
    <property type="term" value="F:transferase activity"/>
    <property type="evidence" value="ECO:0007669"/>
    <property type="project" value="UniProtKB-KW"/>
</dbReference>